<evidence type="ECO:0000256" key="3">
    <source>
        <dbReference type="SAM" id="Phobius"/>
    </source>
</evidence>
<evidence type="ECO:0000313" key="4">
    <source>
        <dbReference type="EMBL" id="MBA2113868.1"/>
    </source>
</evidence>
<dbReference type="AlphaFoldDB" id="A0A7V8V2R3"/>
<feature type="coiled-coil region" evidence="1">
    <location>
        <begin position="710"/>
        <end position="737"/>
    </location>
</feature>
<feature type="compositionally biased region" description="Basic and acidic residues" evidence="2">
    <location>
        <begin position="365"/>
        <end position="454"/>
    </location>
</feature>
<dbReference type="SUPFAM" id="SSF109998">
    <property type="entry name" value="Triger factor/SurA peptide-binding domain-like"/>
    <property type="match status" value="1"/>
</dbReference>
<keyword evidence="1" id="KW-0175">Coiled coil</keyword>
<protein>
    <recommendedName>
        <fullName evidence="6">Periplasmic folding chaperone</fullName>
    </recommendedName>
</protein>
<feature type="region of interest" description="Disordered" evidence="2">
    <location>
        <begin position="311"/>
        <end position="524"/>
    </location>
</feature>
<evidence type="ECO:0000313" key="5">
    <source>
        <dbReference type="Proteomes" id="UP000551616"/>
    </source>
</evidence>
<dbReference type="EMBL" id="JABRWO010000002">
    <property type="protein sequence ID" value="MBA2113868.1"/>
    <property type="molecule type" value="Genomic_DNA"/>
</dbReference>
<dbReference type="PANTHER" id="PTHR36135">
    <property type="entry name" value="FIBROUS SHEATH CABYR-BINDING PROTEIN"/>
    <property type="match status" value="1"/>
</dbReference>
<dbReference type="PANTHER" id="PTHR36135:SF1">
    <property type="entry name" value="FIBROUS SHEATH CABYR-BINDING PROTEIN"/>
    <property type="match status" value="1"/>
</dbReference>
<dbReference type="Proteomes" id="UP000551616">
    <property type="component" value="Unassembled WGS sequence"/>
</dbReference>
<keyword evidence="3" id="KW-0472">Membrane</keyword>
<keyword evidence="3" id="KW-0812">Transmembrane</keyword>
<comment type="caution">
    <text evidence="4">The sequence shown here is derived from an EMBL/GenBank/DDBJ whole genome shotgun (WGS) entry which is preliminary data.</text>
</comment>
<feature type="compositionally biased region" description="Basic and acidic residues" evidence="2">
    <location>
        <begin position="483"/>
        <end position="506"/>
    </location>
</feature>
<keyword evidence="3" id="KW-1133">Transmembrane helix</keyword>
<evidence type="ECO:0000256" key="1">
    <source>
        <dbReference type="SAM" id="Coils"/>
    </source>
</evidence>
<accession>A0A7V8V2R3</accession>
<feature type="compositionally biased region" description="Low complexity" evidence="2">
    <location>
        <begin position="316"/>
        <end position="351"/>
    </location>
</feature>
<evidence type="ECO:0008006" key="6">
    <source>
        <dbReference type="Google" id="ProtNLM"/>
    </source>
</evidence>
<dbReference type="GO" id="GO:0005509">
    <property type="term" value="F:calcium ion binding"/>
    <property type="evidence" value="ECO:0007669"/>
    <property type="project" value="InterPro"/>
</dbReference>
<dbReference type="InterPro" id="IPR043375">
    <property type="entry name" value="FSCB"/>
</dbReference>
<feature type="transmembrane region" description="Helical" evidence="3">
    <location>
        <begin position="14"/>
        <end position="34"/>
    </location>
</feature>
<sequence length="865" mass="95208">MATPFKVFRDNQKIFMVVFGALLMVAFVVLPSVLQPGFFGQSNDLTRGEVLVVVDDEELYRPDIDNLVNKYDTVGRVMAEAIGQSLILQGSPKAPMPPIPGVRIVPATQQNPGGPQYQPVGAEEAVLYYAWVKRADELGMVVDDESVREFMRETSGGRLSDYDYNAILTSVTGGEGRGLNYDYFFEMLREVLTAQKLQALVFRDGRVVTPGSAWVAYRNLNRTISTEMFPVSSQDFMEQVGSPDSAQIEELFNKYKHQPANPAMNQIGFLQMDKLSLAYVKGDINNFVEAAKAEITDAEIAKYYEENKDSFRKPELPSAEPEAPASTPDAAATDEPAPMTEEPATETATPMEEAKEPASEQQPAEEMKKEEAPSEEPKEESPAEDKPAEDKPAEDKPAEDKPAEDKPAEDKPAEDKPAEDKPAEDKPAEDKPAEDKPAEDKPAEDKPAEDKPAEEPAAEDSSLNTPSGNIQLVSFLQEEEDEKPAAEEKPAEEAPMEEAKPEEKPAAEAPMADPASEAPATETPMAEAPVAYKPLSEVQDQIRTRLAQPIAQSQMSEALSEMRGVLQAKYEEFRYLETKSTKSPYDTDEIERLATSLGLSFGAMPLSDYYAASQSALAAEAVHVDYTFDQASGLRTINRSMVAEAFQTNSPLFQPRLFPGASQSSMMFRQNVQAEVQYVYWKTEMTKGYAPKLEDVKDQVIEAWKQQEASKLAKEAADKLAEQIKSTEDLNKAATEQKAEVIVAENITYFNQLSGGQGLSLGTIPGVDDASQMTMEALFSTPLESSTVAPNAGEDKYYVAFINSEAETNEQLRGNMLASIQGTLPASVSQYASQEENMVTRAILLDFFDPKRVDWKIDPMDLSSN</sequence>
<name>A0A7V8V2R3_9BACT</name>
<keyword evidence="5" id="KW-1185">Reference proteome</keyword>
<reference evidence="4 5" key="1">
    <citation type="submission" date="2020-05" db="EMBL/GenBank/DDBJ databases">
        <title>Bremerella alba sp. nov., a novel planctomycete isolated from the surface of the macroalga Fucus spiralis.</title>
        <authorList>
            <person name="Godinho O."/>
            <person name="Botelho R."/>
            <person name="Albuquerque L."/>
            <person name="Wiegand S."/>
            <person name="Da Costa M.S."/>
            <person name="Lobo-Da-Cunha A."/>
            <person name="Jogler C."/>
            <person name="Lage O.M."/>
        </authorList>
    </citation>
    <scope>NUCLEOTIDE SEQUENCE [LARGE SCALE GENOMIC DNA]</scope>
    <source>
        <strain evidence="4 5">FF15</strain>
    </source>
</reference>
<feature type="compositionally biased region" description="Low complexity" evidence="2">
    <location>
        <begin position="507"/>
        <end position="524"/>
    </location>
</feature>
<evidence type="ECO:0000256" key="2">
    <source>
        <dbReference type="SAM" id="MobiDB-lite"/>
    </source>
</evidence>
<organism evidence="4 5">
    <name type="scientific">Bremerella alba</name>
    <dbReference type="NCBI Taxonomy" id="980252"/>
    <lineage>
        <taxon>Bacteria</taxon>
        <taxon>Pseudomonadati</taxon>
        <taxon>Planctomycetota</taxon>
        <taxon>Planctomycetia</taxon>
        <taxon>Pirellulales</taxon>
        <taxon>Pirellulaceae</taxon>
        <taxon>Bremerella</taxon>
    </lineage>
</organism>
<dbReference type="GO" id="GO:0033234">
    <property type="term" value="P:negative regulation of protein sumoylation"/>
    <property type="evidence" value="ECO:0007669"/>
    <property type="project" value="InterPro"/>
</dbReference>
<proteinExistence type="predicted"/>
<dbReference type="InterPro" id="IPR027304">
    <property type="entry name" value="Trigger_fact/SurA_dom_sf"/>
</dbReference>
<gene>
    <name evidence="4" type="ORF">HOV93_10210</name>
</gene>
<feature type="compositionally biased region" description="Polar residues" evidence="2">
    <location>
        <begin position="461"/>
        <end position="474"/>
    </location>
</feature>